<organism evidence="2 3">
    <name type="scientific">Fraxinus pennsylvanica</name>
    <dbReference type="NCBI Taxonomy" id="56036"/>
    <lineage>
        <taxon>Eukaryota</taxon>
        <taxon>Viridiplantae</taxon>
        <taxon>Streptophyta</taxon>
        <taxon>Embryophyta</taxon>
        <taxon>Tracheophyta</taxon>
        <taxon>Spermatophyta</taxon>
        <taxon>Magnoliopsida</taxon>
        <taxon>eudicotyledons</taxon>
        <taxon>Gunneridae</taxon>
        <taxon>Pentapetalae</taxon>
        <taxon>asterids</taxon>
        <taxon>lamiids</taxon>
        <taxon>Lamiales</taxon>
        <taxon>Oleaceae</taxon>
        <taxon>Oleeae</taxon>
        <taxon>Fraxinus</taxon>
    </lineage>
</organism>
<accession>A0AAD1Z1J2</accession>
<evidence type="ECO:0000256" key="1">
    <source>
        <dbReference type="ARBA" id="ARBA00022842"/>
    </source>
</evidence>
<name>A0AAD1Z1J2_9LAMI</name>
<protein>
    <submittedName>
        <fullName evidence="2">Uncharacterized protein</fullName>
    </submittedName>
</protein>
<keyword evidence="3" id="KW-1185">Reference proteome</keyword>
<sequence>MIIGDQLAIGKEAGYWLGMGTNMYPSSSLLGQCKDESIASIPDEELIEKADSFAGVFPEHKHKIVKKLQEMKHICGITDDGVNNAPALKKTDIDIAVADATDSVHPTFF</sequence>
<dbReference type="Gene3D" id="3.40.50.1000">
    <property type="entry name" value="HAD superfamily/HAD-like"/>
    <property type="match status" value="1"/>
</dbReference>
<evidence type="ECO:0000313" key="2">
    <source>
        <dbReference type="EMBL" id="CAI9760593.1"/>
    </source>
</evidence>
<dbReference type="EMBL" id="OU503040">
    <property type="protein sequence ID" value="CAI9760593.1"/>
    <property type="molecule type" value="Genomic_DNA"/>
</dbReference>
<dbReference type="FunFam" id="3.40.50.1000:FF:000516">
    <property type="entry name" value="ATPase 2, plasma membrane-type"/>
    <property type="match status" value="1"/>
</dbReference>
<dbReference type="SUPFAM" id="SSF56784">
    <property type="entry name" value="HAD-like"/>
    <property type="match status" value="1"/>
</dbReference>
<dbReference type="AlphaFoldDB" id="A0AAD1Z1J2"/>
<dbReference type="PANTHER" id="PTHR42861">
    <property type="entry name" value="CALCIUM-TRANSPORTING ATPASE"/>
    <property type="match status" value="1"/>
</dbReference>
<dbReference type="Proteomes" id="UP000834106">
    <property type="component" value="Chromosome 5"/>
</dbReference>
<dbReference type="GO" id="GO:0005524">
    <property type="term" value="F:ATP binding"/>
    <property type="evidence" value="ECO:0007669"/>
    <property type="project" value="InterPro"/>
</dbReference>
<keyword evidence="1" id="KW-0460">Magnesium</keyword>
<proteinExistence type="predicted"/>
<dbReference type="InterPro" id="IPR036412">
    <property type="entry name" value="HAD-like_sf"/>
</dbReference>
<dbReference type="GO" id="GO:0016020">
    <property type="term" value="C:membrane"/>
    <property type="evidence" value="ECO:0007669"/>
    <property type="project" value="InterPro"/>
</dbReference>
<reference evidence="2" key="1">
    <citation type="submission" date="2023-05" db="EMBL/GenBank/DDBJ databases">
        <authorList>
            <person name="Huff M."/>
        </authorList>
    </citation>
    <scope>NUCLEOTIDE SEQUENCE</scope>
</reference>
<dbReference type="InterPro" id="IPR023214">
    <property type="entry name" value="HAD_sf"/>
</dbReference>
<dbReference type="InterPro" id="IPR001757">
    <property type="entry name" value="P_typ_ATPase"/>
</dbReference>
<dbReference type="PRINTS" id="PR00120">
    <property type="entry name" value="HATPASE"/>
</dbReference>
<gene>
    <name evidence="2" type="ORF">FPE_LOCUS8023</name>
</gene>
<dbReference type="GO" id="GO:0016887">
    <property type="term" value="F:ATP hydrolysis activity"/>
    <property type="evidence" value="ECO:0007669"/>
    <property type="project" value="InterPro"/>
</dbReference>
<evidence type="ECO:0000313" key="3">
    <source>
        <dbReference type="Proteomes" id="UP000834106"/>
    </source>
</evidence>